<dbReference type="InterPro" id="IPR047175">
    <property type="entry name" value="CotS-like"/>
</dbReference>
<dbReference type="SUPFAM" id="SSF56112">
    <property type="entry name" value="Protein kinase-like (PK-like)"/>
    <property type="match status" value="1"/>
</dbReference>
<dbReference type="RefSeq" id="WP_204465773.1">
    <property type="nucleotide sequence ID" value="NZ_JAFBCV010000004.1"/>
</dbReference>
<dbReference type="InterPro" id="IPR014253">
    <property type="entry name" value="Spore_coat_YsxE"/>
</dbReference>
<dbReference type="InterPro" id="IPR011009">
    <property type="entry name" value="Kinase-like_dom_sf"/>
</dbReference>
<dbReference type="EMBL" id="JAFBCV010000004">
    <property type="protein sequence ID" value="MBM7838566.1"/>
    <property type="molecule type" value="Genomic_DNA"/>
</dbReference>
<dbReference type="InterPro" id="IPR002575">
    <property type="entry name" value="Aminoglycoside_PTrfase"/>
</dbReference>
<dbReference type="Proteomes" id="UP001179280">
    <property type="component" value="Unassembled WGS sequence"/>
</dbReference>
<name>A0ABS2SSU6_9BACI</name>
<dbReference type="PANTHER" id="PTHR39179">
    <property type="entry name" value="SPORE COAT PROTEIN I"/>
    <property type="match status" value="1"/>
</dbReference>
<proteinExistence type="predicted"/>
<accession>A0ABS2SSU6</accession>
<gene>
    <name evidence="2" type="ORF">JOC54_001822</name>
</gene>
<dbReference type="NCBIfam" id="TIGR02904">
    <property type="entry name" value="spore_ysxE"/>
    <property type="match status" value="1"/>
</dbReference>
<dbReference type="Pfam" id="PF01636">
    <property type="entry name" value="APH"/>
    <property type="match status" value="1"/>
</dbReference>
<dbReference type="PANTHER" id="PTHR39179:SF3">
    <property type="entry name" value="COTS-RELATED PROTEIN"/>
    <property type="match status" value="1"/>
</dbReference>
<reference evidence="2" key="1">
    <citation type="submission" date="2021-01" db="EMBL/GenBank/DDBJ databases">
        <title>Genomic Encyclopedia of Type Strains, Phase IV (KMG-IV): sequencing the most valuable type-strain genomes for metagenomic binning, comparative biology and taxonomic classification.</title>
        <authorList>
            <person name="Goeker M."/>
        </authorList>
    </citation>
    <scope>NUCLEOTIDE SEQUENCE</scope>
    <source>
        <strain evidence="2">DSM 21943</strain>
    </source>
</reference>
<evidence type="ECO:0000259" key="1">
    <source>
        <dbReference type="Pfam" id="PF01636"/>
    </source>
</evidence>
<keyword evidence="2" id="KW-0167">Capsid protein</keyword>
<feature type="domain" description="Aminoglycoside phosphotransferase" evidence="1">
    <location>
        <begin position="26"/>
        <end position="260"/>
    </location>
</feature>
<keyword evidence="2" id="KW-0946">Virion</keyword>
<evidence type="ECO:0000313" key="3">
    <source>
        <dbReference type="Proteomes" id="UP001179280"/>
    </source>
</evidence>
<dbReference type="Gene3D" id="3.90.1200.10">
    <property type="match status" value="1"/>
</dbReference>
<organism evidence="2 3">
    <name type="scientific">Shouchella xiaoxiensis</name>
    <dbReference type="NCBI Taxonomy" id="766895"/>
    <lineage>
        <taxon>Bacteria</taxon>
        <taxon>Bacillati</taxon>
        <taxon>Bacillota</taxon>
        <taxon>Bacilli</taxon>
        <taxon>Bacillales</taxon>
        <taxon>Bacillaceae</taxon>
        <taxon>Shouchella</taxon>
    </lineage>
</organism>
<protein>
    <submittedName>
        <fullName evidence="2">Spore coat protein YsxE</fullName>
    </submittedName>
</protein>
<sequence length="331" mass="39220">MNRFVEALMYYYDLQPTAVEKQGKLFRVETDRGVFALKESAMDRVRADEFVHAMRKLAKLQFKQFVPIIPTKFGEYTLFVGEKSYYLMPWIEPSHYSSRTSIEEVLSDYMGIIHRLTVKTQPASKEKLDESCERLLSRWEMHSLELSRFADQAELSTYLSPFELTFLTHYRMYEQLANQATEYLESWYKETLEKGSYRSVLSHGQLSRKHALTTEKEVFITNFEQASLDTPARDIASFCRRSFPYTLWNEDEVLRWFARYEQHLPLLKTERYLISAYLVFPEPIYYAVMDYRNGGSEFEHVQKLEKRIIAMRKVQRLIAKIAPQEETASNQ</sequence>
<evidence type="ECO:0000313" key="2">
    <source>
        <dbReference type="EMBL" id="MBM7838566.1"/>
    </source>
</evidence>
<keyword evidence="3" id="KW-1185">Reference proteome</keyword>
<comment type="caution">
    <text evidence="2">The sequence shown here is derived from an EMBL/GenBank/DDBJ whole genome shotgun (WGS) entry which is preliminary data.</text>
</comment>
<dbReference type="Gene3D" id="3.30.200.20">
    <property type="entry name" value="Phosphorylase Kinase, domain 1"/>
    <property type="match status" value="1"/>
</dbReference>